<gene>
    <name evidence="1" type="ORF">K7862_32065</name>
</gene>
<dbReference type="SFLD" id="SFLDG01129">
    <property type="entry name" value="C1.5:_HAD__Beta-PGM__Phosphata"/>
    <property type="match status" value="1"/>
</dbReference>
<dbReference type="GO" id="GO:0016787">
    <property type="term" value="F:hydrolase activity"/>
    <property type="evidence" value="ECO:0007669"/>
    <property type="project" value="UniProtKB-KW"/>
</dbReference>
<accession>A0ABS7QGE5</accession>
<keyword evidence="1" id="KW-0378">Hydrolase</keyword>
<dbReference type="SUPFAM" id="SSF56784">
    <property type="entry name" value="HAD-like"/>
    <property type="match status" value="1"/>
</dbReference>
<dbReference type="NCBIfam" id="TIGR01549">
    <property type="entry name" value="HAD-SF-IA-v1"/>
    <property type="match status" value="1"/>
</dbReference>
<name>A0ABS7QGE5_9ACTN</name>
<dbReference type="SFLD" id="SFLDG01135">
    <property type="entry name" value="C1.5.6:_HAD__Beta-PGM__Phospha"/>
    <property type="match status" value="1"/>
</dbReference>
<protein>
    <submittedName>
        <fullName evidence="1">HAD family hydrolase</fullName>
    </submittedName>
</protein>
<dbReference type="PANTHER" id="PTHR43434">
    <property type="entry name" value="PHOSPHOGLYCOLATE PHOSPHATASE"/>
    <property type="match status" value="1"/>
</dbReference>
<comment type="caution">
    <text evidence="1">The sequence shown here is derived from an EMBL/GenBank/DDBJ whole genome shotgun (WGS) entry which is preliminary data.</text>
</comment>
<dbReference type="EMBL" id="JAINZZ010000066">
    <property type="protein sequence ID" value="MBY8882235.1"/>
    <property type="molecule type" value="Genomic_DNA"/>
</dbReference>
<dbReference type="NCBIfam" id="TIGR01509">
    <property type="entry name" value="HAD-SF-IA-v3"/>
    <property type="match status" value="1"/>
</dbReference>
<reference evidence="1 2" key="1">
    <citation type="submission" date="2021-08" db="EMBL/GenBank/DDBJ databases">
        <title>WGS of actinomycetes from Thailand.</title>
        <authorList>
            <person name="Thawai C."/>
        </authorList>
    </citation>
    <scope>NUCLEOTIDE SEQUENCE [LARGE SCALE GENOMIC DNA]</scope>
    <source>
        <strain evidence="1 2">PLK6-54</strain>
    </source>
</reference>
<evidence type="ECO:0000313" key="1">
    <source>
        <dbReference type="EMBL" id="MBY8882235.1"/>
    </source>
</evidence>
<dbReference type="Gene3D" id="1.10.150.240">
    <property type="entry name" value="Putative phosphatase, domain 2"/>
    <property type="match status" value="1"/>
</dbReference>
<dbReference type="Pfam" id="PF00702">
    <property type="entry name" value="Hydrolase"/>
    <property type="match status" value="1"/>
</dbReference>
<dbReference type="RefSeq" id="WP_222968444.1">
    <property type="nucleotide sequence ID" value="NZ_JAINZZ010000066.1"/>
</dbReference>
<organism evidence="1 2">
    <name type="scientific">Actinacidiphila acidipaludis</name>
    <dbReference type="NCBI Taxonomy" id="2873382"/>
    <lineage>
        <taxon>Bacteria</taxon>
        <taxon>Bacillati</taxon>
        <taxon>Actinomycetota</taxon>
        <taxon>Actinomycetes</taxon>
        <taxon>Kitasatosporales</taxon>
        <taxon>Streptomycetaceae</taxon>
        <taxon>Actinacidiphila</taxon>
    </lineage>
</organism>
<dbReference type="InterPro" id="IPR023198">
    <property type="entry name" value="PGP-like_dom2"/>
</dbReference>
<dbReference type="InterPro" id="IPR036412">
    <property type="entry name" value="HAD-like_sf"/>
</dbReference>
<dbReference type="InterPro" id="IPR050155">
    <property type="entry name" value="HAD-like_hydrolase_sf"/>
</dbReference>
<dbReference type="Proteomes" id="UP000778578">
    <property type="component" value="Unassembled WGS sequence"/>
</dbReference>
<evidence type="ECO:0000313" key="2">
    <source>
        <dbReference type="Proteomes" id="UP000778578"/>
    </source>
</evidence>
<dbReference type="InterPro" id="IPR006439">
    <property type="entry name" value="HAD-SF_hydro_IA"/>
</dbReference>
<proteinExistence type="predicted"/>
<dbReference type="SFLD" id="SFLDS00003">
    <property type="entry name" value="Haloacid_Dehalogenase"/>
    <property type="match status" value="1"/>
</dbReference>
<sequence length="235" mass="24975">MTVPEPDTADAPGAVLFDVDGTLMDTVYLHTVAWWEAFRQNGHSVTMARIHRCIGMGGDHLLDELLGEDRDEEESAAAKAAHDALYAQYWTRLVPLPGARDLLRACAERGWRVVLASSASGPEADVMVRALDADDAIAAVTTAEDVSASKPSPDIVHQALERAGVPAERAVFVGDAVWDVEAAGRAKVPCLALLTGGWCRDELAGAGAKAVYESPADLLRHLGESLLDRPPGDTA</sequence>
<dbReference type="InterPro" id="IPR023214">
    <property type="entry name" value="HAD_sf"/>
</dbReference>
<keyword evidence="2" id="KW-1185">Reference proteome</keyword>
<dbReference type="PANTHER" id="PTHR43434:SF16">
    <property type="entry name" value="BLL8046 PROTEIN"/>
    <property type="match status" value="1"/>
</dbReference>
<dbReference type="Gene3D" id="3.40.50.1000">
    <property type="entry name" value="HAD superfamily/HAD-like"/>
    <property type="match status" value="1"/>
</dbReference>